<dbReference type="GO" id="GO:0032259">
    <property type="term" value="P:methylation"/>
    <property type="evidence" value="ECO:0007669"/>
    <property type="project" value="UniProtKB-KW"/>
</dbReference>
<dbReference type="AlphaFoldDB" id="A0A6A9QG87"/>
<keyword evidence="3" id="KW-0949">S-adenosyl-L-methionine</keyword>
<reference evidence="4 5" key="1">
    <citation type="submission" date="2019-10" db="EMBL/GenBank/DDBJ databases">
        <title>Genome Sequences from Six Type Strain Members of the Archaeal Family Sulfolobaceae: Acidianus ambivalens, Acidianus infernus, Metallosphaera prunae, Stygiolobus azoricus, Sulfolobus metallicus, and Sulfurisphaera ohwakuensis.</title>
        <authorList>
            <person name="Counts J.A."/>
            <person name="Kelly R.M."/>
        </authorList>
    </citation>
    <scope>NUCLEOTIDE SEQUENCE [LARGE SCALE GENOMIC DNA]</scope>
    <source>
        <strain evidence="4 5">DSM 3191</strain>
    </source>
</reference>
<dbReference type="Pfam" id="PF02086">
    <property type="entry name" value="MethyltransfD12"/>
    <property type="match status" value="1"/>
</dbReference>
<dbReference type="InterPro" id="IPR029063">
    <property type="entry name" value="SAM-dependent_MTases_sf"/>
</dbReference>
<dbReference type="Gene3D" id="3.40.50.150">
    <property type="entry name" value="Vaccinia Virus protein VP39"/>
    <property type="match status" value="1"/>
</dbReference>
<keyword evidence="2 4" id="KW-0808">Transferase</keyword>
<evidence type="ECO:0000256" key="1">
    <source>
        <dbReference type="ARBA" id="ARBA00022603"/>
    </source>
</evidence>
<accession>A0A6A9QG87</accession>
<dbReference type="OrthoDB" id="38200at2157"/>
<evidence type="ECO:0000313" key="4">
    <source>
        <dbReference type="EMBL" id="MUM65779.1"/>
    </source>
</evidence>
<keyword evidence="5" id="KW-1185">Reference proteome</keyword>
<evidence type="ECO:0000256" key="2">
    <source>
        <dbReference type="ARBA" id="ARBA00022679"/>
    </source>
</evidence>
<sequence>MLMRYWGRKPLKLIDELMNDVEGTVVDPFGGSGTIILSALKHDNKGIYLDINPYAWLVAFVNIVKIDAEEFMSKGEEVLENLPEVRKRALRNDYLYYPNGKPFWKKRNVERVSQFFSPGNFRKLYSILKAIDNVKTSPEVKISLYGAFCSSLFKASKMNRKNAGSWGVPSYWIPERHDETDALEAFSSEVKRFYSYFKRNKGYELHQDVELMIKNALSFKYDKDLILFTDPPFFDEVQYMELSFFYWAWLRESKFRDVAKEILGEDISFKMHYEMIVNPKRGINYTEYLKLLENFIVKTRKMKKKYLLFHYDKDELKQRVIMLAKEKWSRIKIEDIEIINQRNIGHKGGKKYILIYS</sequence>
<comment type="caution">
    <text evidence="4">The sequence shown here is derived from an EMBL/GenBank/DDBJ whole genome shotgun (WGS) entry which is preliminary data.</text>
</comment>
<evidence type="ECO:0000313" key="5">
    <source>
        <dbReference type="Proteomes" id="UP000440125"/>
    </source>
</evidence>
<dbReference type="GO" id="GO:0009007">
    <property type="term" value="F:site-specific DNA-methyltransferase (adenine-specific) activity"/>
    <property type="evidence" value="ECO:0007669"/>
    <property type="project" value="UniProtKB-EC"/>
</dbReference>
<dbReference type="GO" id="GO:0009307">
    <property type="term" value="P:DNA restriction-modification system"/>
    <property type="evidence" value="ECO:0007669"/>
    <property type="project" value="InterPro"/>
</dbReference>
<keyword evidence="1 4" id="KW-0489">Methyltransferase</keyword>
<gene>
    <name evidence="4" type="ORF">D1867_11130</name>
</gene>
<dbReference type="EMBL" id="WFIY01000004">
    <property type="protein sequence ID" value="MUM65779.1"/>
    <property type="molecule type" value="Genomic_DNA"/>
</dbReference>
<dbReference type="Proteomes" id="UP000440125">
    <property type="component" value="Unassembled WGS sequence"/>
</dbReference>
<dbReference type="RefSeq" id="WP_155864194.1">
    <property type="nucleotide sequence ID" value="NZ_WFIY01000004.1"/>
</dbReference>
<evidence type="ECO:0000256" key="3">
    <source>
        <dbReference type="ARBA" id="ARBA00022691"/>
    </source>
</evidence>
<organism evidence="4 5">
    <name type="scientific">Acidianus infernus</name>
    <dbReference type="NCBI Taxonomy" id="12915"/>
    <lineage>
        <taxon>Archaea</taxon>
        <taxon>Thermoproteota</taxon>
        <taxon>Thermoprotei</taxon>
        <taxon>Sulfolobales</taxon>
        <taxon>Sulfolobaceae</taxon>
        <taxon>Acidianus</taxon>
    </lineage>
</organism>
<proteinExistence type="predicted"/>
<name>A0A6A9QG87_ACIIN</name>
<dbReference type="InterPro" id="IPR012327">
    <property type="entry name" value="MeTrfase_D12"/>
</dbReference>
<protein>
    <submittedName>
        <fullName evidence="4">DNA methyltransferase</fullName>
    </submittedName>
</protein>
<dbReference type="SUPFAM" id="SSF53335">
    <property type="entry name" value="S-adenosyl-L-methionine-dependent methyltransferases"/>
    <property type="match status" value="1"/>
</dbReference>